<dbReference type="InterPro" id="IPR017441">
    <property type="entry name" value="Protein_kinase_ATP_BS"/>
</dbReference>
<dbReference type="SMART" id="SM00220">
    <property type="entry name" value="S_TKc"/>
    <property type="match status" value="1"/>
</dbReference>
<dbReference type="SUPFAM" id="SSF56112">
    <property type="entry name" value="Protein kinase-like (PK-like)"/>
    <property type="match status" value="1"/>
</dbReference>
<sequence length="617" mass="68794">MAPYSSSHNFQKLRLDTKPAQKTVSSAFASIPRHESQRDEDASLALTTPELAEPDSHFYHGKSWHTVGDDVGGGRRPYGSATGSSPEDIEAAFRNRKPSVTFDSQVTLDSGNRLAMHSPLPRPGVPTTLEEFPDREEYFNEFAPLDRGRTLTQEPHYPISRDDLNGFSAHQGFTEHDHDHVASLTSDTTASPLLEEVHTPLDSSMELLLSPLPATSPIDLPFSLSKRNGSHRSVRSYRSEMSEGSARRPNRRTSTRTGRSLPSQSPASAFLSRMHSKDAPLQATEPDDEGQEIADGSGHIIGKTIGFGGFSVVKEVATMEYGKKVVYAVKIVRKLLKDTAEAENEQLQTQFEHEVEIWRYLKHPYILPLLRVYSTEFATFCITTKISGGTLLDVVRETNKQNHNGLEARHARRYVYQLASAIRYLHNDVTVVHRDIKLENCLVDMSGPNAFPDGGDILLCDFGMADFVVSDQRDSVEPHTQNHNQNIGPSETSTTVAGSLQYAAPELFGAQTPVFSTAADMWAFGVVIYTLITARLPFNEGMDAKTTEKILNNEWDLERLRSGRAITHNPLAAIALVKGCLELDVSKRWTINEVLRSPWLEGCERLLENVERSWMHR</sequence>
<keyword evidence="7" id="KW-1185">Reference proteome</keyword>
<evidence type="ECO:0000256" key="1">
    <source>
        <dbReference type="ARBA" id="ARBA00022741"/>
    </source>
</evidence>
<feature type="region of interest" description="Disordered" evidence="4">
    <location>
        <begin position="1"/>
        <end position="46"/>
    </location>
</feature>
<dbReference type="GO" id="GO:0004674">
    <property type="term" value="F:protein serine/threonine kinase activity"/>
    <property type="evidence" value="ECO:0007669"/>
    <property type="project" value="TreeGrafter"/>
</dbReference>
<dbReference type="GeneID" id="54469975"/>
<keyword evidence="1 3" id="KW-0547">Nucleotide-binding</keyword>
<dbReference type="PROSITE" id="PS00107">
    <property type="entry name" value="PROTEIN_KINASE_ATP"/>
    <property type="match status" value="1"/>
</dbReference>
<dbReference type="OrthoDB" id="4062651at2759"/>
<evidence type="ECO:0000259" key="5">
    <source>
        <dbReference type="PROSITE" id="PS50011"/>
    </source>
</evidence>
<organism evidence="6">
    <name type="scientific">Mytilinidion resinicola</name>
    <dbReference type="NCBI Taxonomy" id="574789"/>
    <lineage>
        <taxon>Eukaryota</taxon>
        <taxon>Fungi</taxon>
        <taxon>Dikarya</taxon>
        <taxon>Ascomycota</taxon>
        <taxon>Pezizomycotina</taxon>
        <taxon>Dothideomycetes</taxon>
        <taxon>Pleosporomycetidae</taxon>
        <taxon>Mytilinidiales</taxon>
        <taxon>Mytilinidiaceae</taxon>
        <taxon>Mytilinidion</taxon>
    </lineage>
</organism>
<evidence type="ECO:0000313" key="7">
    <source>
        <dbReference type="Proteomes" id="UP000504636"/>
    </source>
</evidence>
<dbReference type="GO" id="GO:0035556">
    <property type="term" value="P:intracellular signal transduction"/>
    <property type="evidence" value="ECO:0007669"/>
    <property type="project" value="TreeGrafter"/>
</dbReference>
<evidence type="ECO:0000313" key="8">
    <source>
        <dbReference type="RefSeq" id="XP_033573523.1"/>
    </source>
</evidence>
<feature type="domain" description="Protein kinase" evidence="5">
    <location>
        <begin position="299"/>
        <end position="600"/>
    </location>
</feature>
<dbReference type="PANTHER" id="PTHR24346">
    <property type="entry name" value="MAP/MICROTUBULE AFFINITY-REGULATING KINASE"/>
    <property type="match status" value="1"/>
</dbReference>
<accession>A0A6A6YD82</accession>
<dbReference type="GO" id="GO:0005524">
    <property type="term" value="F:ATP binding"/>
    <property type="evidence" value="ECO:0007669"/>
    <property type="project" value="UniProtKB-UniRule"/>
</dbReference>
<dbReference type="PROSITE" id="PS00108">
    <property type="entry name" value="PROTEIN_KINASE_ST"/>
    <property type="match status" value="1"/>
</dbReference>
<dbReference type="EMBL" id="MU003707">
    <property type="protein sequence ID" value="KAF2806559.1"/>
    <property type="molecule type" value="Genomic_DNA"/>
</dbReference>
<dbReference type="Pfam" id="PF00069">
    <property type="entry name" value="Pkinase"/>
    <property type="match status" value="1"/>
</dbReference>
<gene>
    <name evidence="6 8" type="ORF">BDZ99DRAFT_97486</name>
</gene>
<dbReference type="PROSITE" id="PS50011">
    <property type="entry name" value="PROTEIN_KINASE_DOM"/>
    <property type="match status" value="1"/>
</dbReference>
<protein>
    <submittedName>
        <fullName evidence="6 8">Kinase-like protein</fullName>
    </submittedName>
</protein>
<keyword evidence="6" id="KW-0418">Kinase</keyword>
<reference evidence="6 8" key="1">
    <citation type="journal article" date="2020" name="Stud. Mycol.">
        <title>101 Dothideomycetes genomes: a test case for predicting lifestyles and emergence of pathogens.</title>
        <authorList>
            <person name="Haridas S."/>
            <person name="Albert R."/>
            <person name="Binder M."/>
            <person name="Bloem J."/>
            <person name="Labutti K."/>
            <person name="Salamov A."/>
            <person name="Andreopoulos B."/>
            <person name="Baker S."/>
            <person name="Barry K."/>
            <person name="Bills G."/>
            <person name="Bluhm B."/>
            <person name="Cannon C."/>
            <person name="Castanera R."/>
            <person name="Culley D."/>
            <person name="Daum C."/>
            <person name="Ezra D."/>
            <person name="Gonzalez J."/>
            <person name="Henrissat B."/>
            <person name="Kuo A."/>
            <person name="Liang C."/>
            <person name="Lipzen A."/>
            <person name="Lutzoni F."/>
            <person name="Magnuson J."/>
            <person name="Mondo S."/>
            <person name="Nolan M."/>
            <person name="Ohm R."/>
            <person name="Pangilinan J."/>
            <person name="Park H.-J."/>
            <person name="Ramirez L."/>
            <person name="Alfaro M."/>
            <person name="Sun H."/>
            <person name="Tritt A."/>
            <person name="Yoshinaga Y."/>
            <person name="Zwiers L.-H."/>
            <person name="Turgeon B."/>
            <person name="Goodwin S."/>
            <person name="Spatafora J."/>
            <person name="Crous P."/>
            <person name="Grigoriev I."/>
        </authorList>
    </citation>
    <scope>NUCLEOTIDE SEQUENCE</scope>
    <source>
        <strain evidence="6 8">CBS 304.34</strain>
    </source>
</reference>
<reference evidence="8" key="2">
    <citation type="submission" date="2020-04" db="EMBL/GenBank/DDBJ databases">
        <authorList>
            <consortium name="NCBI Genome Project"/>
        </authorList>
    </citation>
    <scope>NUCLEOTIDE SEQUENCE</scope>
    <source>
        <strain evidence="8">CBS 304.34</strain>
    </source>
</reference>
<dbReference type="InterPro" id="IPR011009">
    <property type="entry name" value="Kinase-like_dom_sf"/>
</dbReference>
<dbReference type="Proteomes" id="UP000504636">
    <property type="component" value="Unplaced"/>
</dbReference>
<feature type="binding site" evidence="3">
    <location>
        <position position="334"/>
    </location>
    <ligand>
        <name>ATP</name>
        <dbReference type="ChEBI" id="CHEBI:30616"/>
    </ligand>
</feature>
<dbReference type="InterPro" id="IPR000719">
    <property type="entry name" value="Prot_kinase_dom"/>
</dbReference>
<keyword evidence="2 3" id="KW-0067">ATP-binding</keyword>
<feature type="region of interest" description="Disordered" evidence="4">
    <location>
        <begin position="220"/>
        <end position="294"/>
    </location>
</feature>
<dbReference type="GO" id="GO:0005737">
    <property type="term" value="C:cytoplasm"/>
    <property type="evidence" value="ECO:0007669"/>
    <property type="project" value="TreeGrafter"/>
</dbReference>
<dbReference type="InterPro" id="IPR008271">
    <property type="entry name" value="Ser/Thr_kinase_AS"/>
</dbReference>
<dbReference type="RefSeq" id="XP_033573523.1">
    <property type="nucleotide sequence ID" value="XM_033729082.1"/>
</dbReference>
<evidence type="ECO:0000256" key="4">
    <source>
        <dbReference type="SAM" id="MobiDB-lite"/>
    </source>
</evidence>
<dbReference type="AlphaFoldDB" id="A0A6A6YD82"/>
<evidence type="ECO:0000256" key="2">
    <source>
        <dbReference type="ARBA" id="ARBA00022840"/>
    </source>
</evidence>
<feature type="compositionally biased region" description="Basic and acidic residues" evidence="4">
    <location>
        <begin position="32"/>
        <end position="41"/>
    </location>
</feature>
<dbReference type="Gene3D" id="1.10.510.10">
    <property type="entry name" value="Transferase(Phosphotransferase) domain 1"/>
    <property type="match status" value="1"/>
</dbReference>
<evidence type="ECO:0000256" key="3">
    <source>
        <dbReference type="PROSITE-ProRule" id="PRU10141"/>
    </source>
</evidence>
<feature type="compositionally biased region" description="Polar residues" evidence="4">
    <location>
        <begin position="255"/>
        <end position="267"/>
    </location>
</feature>
<keyword evidence="6" id="KW-0808">Transferase</keyword>
<proteinExistence type="predicted"/>
<feature type="compositionally biased region" description="Polar residues" evidence="4">
    <location>
        <begin position="1"/>
        <end position="10"/>
    </location>
</feature>
<name>A0A6A6YD82_9PEZI</name>
<dbReference type="PANTHER" id="PTHR24346:SF76">
    <property type="entry name" value="NON-SPECIFIC SERINE_THREONINE PROTEIN KINASE"/>
    <property type="match status" value="1"/>
</dbReference>
<dbReference type="GO" id="GO:0000226">
    <property type="term" value="P:microtubule cytoskeleton organization"/>
    <property type="evidence" value="ECO:0007669"/>
    <property type="project" value="TreeGrafter"/>
</dbReference>
<evidence type="ECO:0000313" key="6">
    <source>
        <dbReference type="EMBL" id="KAF2806559.1"/>
    </source>
</evidence>
<reference evidence="8" key="3">
    <citation type="submission" date="2025-04" db="UniProtKB">
        <authorList>
            <consortium name="RefSeq"/>
        </authorList>
    </citation>
    <scope>IDENTIFICATION</scope>
    <source>
        <strain evidence="8">CBS 304.34</strain>
    </source>
</reference>